<dbReference type="Proteomes" id="UP000075809">
    <property type="component" value="Unassembled WGS sequence"/>
</dbReference>
<evidence type="ECO:0000313" key="2">
    <source>
        <dbReference type="Proteomes" id="UP000075809"/>
    </source>
</evidence>
<protein>
    <submittedName>
        <fullName evidence="1">Uncharacterized protein</fullName>
    </submittedName>
</protein>
<sequence>MCKSPKGGSITQQNRVTRVPFMFTGDEVAAPIYISIGRCVREERKDSVVGANVIYIYECQINPFHCPTKFAEAYNGDRQPLYAPSSFYPSFHSASPCLSLVDSIPLLSRNSHILTRKPLPVHTTRTHCKRLCMFTISTLSVPFPEVALDDGMHTERFCRRYPSDFAGDPLARRKGSIRALSSAA</sequence>
<name>A0A151XAL5_9HYME</name>
<organism evidence="1 2">
    <name type="scientific">Mycetomoellerius zeteki</name>
    <dbReference type="NCBI Taxonomy" id="64791"/>
    <lineage>
        <taxon>Eukaryota</taxon>
        <taxon>Metazoa</taxon>
        <taxon>Ecdysozoa</taxon>
        <taxon>Arthropoda</taxon>
        <taxon>Hexapoda</taxon>
        <taxon>Insecta</taxon>
        <taxon>Pterygota</taxon>
        <taxon>Neoptera</taxon>
        <taxon>Endopterygota</taxon>
        <taxon>Hymenoptera</taxon>
        <taxon>Apocrita</taxon>
        <taxon>Aculeata</taxon>
        <taxon>Formicoidea</taxon>
        <taxon>Formicidae</taxon>
        <taxon>Myrmicinae</taxon>
        <taxon>Mycetomoellerius</taxon>
    </lineage>
</organism>
<reference evidence="1 2" key="1">
    <citation type="submission" date="2015-09" db="EMBL/GenBank/DDBJ databases">
        <title>Trachymyrmex zeteki WGS genome.</title>
        <authorList>
            <person name="Nygaard S."/>
            <person name="Hu H."/>
            <person name="Boomsma J."/>
            <person name="Zhang G."/>
        </authorList>
    </citation>
    <scope>NUCLEOTIDE SEQUENCE [LARGE SCALE GENOMIC DNA]</scope>
    <source>
        <strain evidence="1">Tzet28-1</strain>
        <tissue evidence="1">Whole body</tissue>
    </source>
</reference>
<proteinExistence type="predicted"/>
<gene>
    <name evidence="1" type="ORF">ALC60_03723</name>
</gene>
<keyword evidence="2" id="KW-1185">Reference proteome</keyword>
<dbReference type="AlphaFoldDB" id="A0A151XAL5"/>
<evidence type="ECO:0000313" key="1">
    <source>
        <dbReference type="EMBL" id="KYQ57404.1"/>
    </source>
</evidence>
<dbReference type="EMBL" id="KQ982339">
    <property type="protein sequence ID" value="KYQ57404.1"/>
    <property type="molecule type" value="Genomic_DNA"/>
</dbReference>
<accession>A0A151XAL5</accession>